<dbReference type="GO" id="GO:0008324">
    <property type="term" value="F:monoatomic cation transmembrane transporter activity"/>
    <property type="evidence" value="ECO:0007669"/>
    <property type="project" value="InterPro"/>
</dbReference>
<dbReference type="PANTHER" id="PTHR43840">
    <property type="entry name" value="MITOCHONDRIAL METAL TRANSPORTER 1-RELATED"/>
    <property type="match status" value="1"/>
</dbReference>
<proteinExistence type="inferred from homology"/>
<keyword evidence="6 7" id="KW-0472">Membrane</keyword>
<organism evidence="10 11">
    <name type="scientific">Membranihabitans marinus</name>
    <dbReference type="NCBI Taxonomy" id="1227546"/>
    <lineage>
        <taxon>Bacteria</taxon>
        <taxon>Pseudomonadati</taxon>
        <taxon>Bacteroidota</taxon>
        <taxon>Saprospiria</taxon>
        <taxon>Saprospirales</taxon>
        <taxon>Saprospiraceae</taxon>
        <taxon>Membranihabitans</taxon>
    </lineage>
</organism>
<feature type="transmembrane region" description="Helical" evidence="7">
    <location>
        <begin position="155"/>
        <end position="177"/>
    </location>
</feature>
<evidence type="ECO:0000313" key="10">
    <source>
        <dbReference type="EMBL" id="MBY5956542.1"/>
    </source>
</evidence>
<dbReference type="EMBL" id="JAHVHU010000001">
    <property type="protein sequence ID" value="MBY5956542.1"/>
    <property type="molecule type" value="Genomic_DNA"/>
</dbReference>
<feature type="domain" description="Cation efflux protein cytoplasmic" evidence="9">
    <location>
        <begin position="214"/>
        <end position="289"/>
    </location>
</feature>
<sequence length="292" mass="32544">MIQSRIKTAIRAAQYSIVGNLFLAGIKIVVGVLGHSFAMIADGIESVSDILSSILVWVGLRYAARPPDRNHPYGHGKAEPLVTFAVVGLLIASSIFIIIQSIYYIRHPHSDPEPYVLIILGLIILIKEGFYQWMRRKGEQTKSRMLEADAWHHRSDAITSLAAFIGISVAVVMGEGYEAADDWAALVAAGIILYNAYRIFRPALSEVMDENTHHDLIESIRILAIEVDGILDTEKCYIRKNGMLYHVDLHAIVNGRITVYEGHELAHRLKDHLKDSLPEIADVHIHVEPASK</sequence>
<dbReference type="PANTHER" id="PTHR43840:SF15">
    <property type="entry name" value="MITOCHONDRIAL METAL TRANSPORTER 1-RELATED"/>
    <property type="match status" value="1"/>
</dbReference>
<evidence type="ECO:0000256" key="1">
    <source>
        <dbReference type="ARBA" id="ARBA00004141"/>
    </source>
</evidence>
<dbReference type="Gene3D" id="3.30.70.1350">
    <property type="entry name" value="Cation efflux protein, cytoplasmic domain"/>
    <property type="match status" value="1"/>
</dbReference>
<keyword evidence="11" id="KW-1185">Reference proteome</keyword>
<dbReference type="NCBIfam" id="TIGR01297">
    <property type="entry name" value="CDF"/>
    <property type="match status" value="1"/>
</dbReference>
<dbReference type="AlphaFoldDB" id="A0A953HIX3"/>
<dbReference type="RefSeq" id="WP_222578064.1">
    <property type="nucleotide sequence ID" value="NZ_JAHVHU010000001.1"/>
</dbReference>
<evidence type="ECO:0000313" key="11">
    <source>
        <dbReference type="Proteomes" id="UP000753961"/>
    </source>
</evidence>
<feature type="domain" description="Cation efflux protein transmembrane" evidence="8">
    <location>
        <begin position="15"/>
        <end position="206"/>
    </location>
</feature>
<dbReference type="Proteomes" id="UP000753961">
    <property type="component" value="Unassembled WGS sequence"/>
</dbReference>
<evidence type="ECO:0000256" key="3">
    <source>
        <dbReference type="ARBA" id="ARBA00022448"/>
    </source>
</evidence>
<dbReference type="FunFam" id="1.20.1510.10:FF:000006">
    <property type="entry name" value="Divalent cation efflux transporter"/>
    <property type="match status" value="1"/>
</dbReference>
<keyword evidence="4 7" id="KW-0812">Transmembrane</keyword>
<dbReference type="InterPro" id="IPR002524">
    <property type="entry name" value="Cation_efflux"/>
</dbReference>
<evidence type="ECO:0000256" key="5">
    <source>
        <dbReference type="ARBA" id="ARBA00022989"/>
    </source>
</evidence>
<evidence type="ECO:0000259" key="9">
    <source>
        <dbReference type="Pfam" id="PF16916"/>
    </source>
</evidence>
<dbReference type="Gene3D" id="1.20.1510.10">
    <property type="entry name" value="Cation efflux protein transmembrane domain"/>
    <property type="match status" value="1"/>
</dbReference>
<dbReference type="InterPro" id="IPR027469">
    <property type="entry name" value="Cation_efflux_TMD_sf"/>
</dbReference>
<comment type="caution">
    <text evidence="10">The sequence shown here is derived from an EMBL/GenBank/DDBJ whole genome shotgun (WGS) entry which is preliminary data.</text>
</comment>
<reference evidence="10" key="1">
    <citation type="submission" date="2021-06" db="EMBL/GenBank/DDBJ databases">
        <title>44 bacteria genomes isolated from Dapeng, Shenzhen.</title>
        <authorList>
            <person name="Zheng W."/>
            <person name="Yu S."/>
            <person name="Huang Y."/>
        </authorList>
    </citation>
    <scope>NUCLEOTIDE SEQUENCE</scope>
    <source>
        <strain evidence="10">DP5N28-2</strain>
    </source>
</reference>
<feature type="transmembrane region" description="Helical" evidence="7">
    <location>
        <begin position="12"/>
        <end position="33"/>
    </location>
</feature>
<feature type="transmembrane region" description="Helical" evidence="7">
    <location>
        <begin position="115"/>
        <end position="134"/>
    </location>
</feature>
<name>A0A953HIX3_9BACT</name>
<dbReference type="Pfam" id="PF01545">
    <property type="entry name" value="Cation_efflux"/>
    <property type="match status" value="1"/>
</dbReference>
<feature type="transmembrane region" description="Helical" evidence="7">
    <location>
        <begin position="39"/>
        <end position="60"/>
    </location>
</feature>
<protein>
    <submittedName>
        <fullName evidence="10">Cation diffusion facilitator family transporter</fullName>
    </submittedName>
</protein>
<dbReference type="GO" id="GO:0016020">
    <property type="term" value="C:membrane"/>
    <property type="evidence" value="ECO:0007669"/>
    <property type="project" value="UniProtKB-SubCell"/>
</dbReference>
<feature type="transmembrane region" description="Helical" evidence="7">
    <location>
        <begin position="81"/>
        <end position="103"/>
    </location>
</feature>
<dbReference type="SUPFAM" id="SSF160240">
    <property type="entry name" value="Cation efflux protein cytoplasmic domain-like"/>
    <property type="match status" value="1"/>
</dbReference>
<accession>A0A953HIX3</accession>
<evidence type="ECO:0000256" key="6">
    <source>
        <dbReference type="ARBA" id="ARBA00023136"/>
    </source>
</evidence>
<keyword evidence="5 7" id="KW-1133">Transmembrane helix</keyword>
<evidence type="ECO:0000256" key="2">
    <source>
        <dbReference type="ARBA" id="ARBA00008114"/>
    </source>
</evidence>
<dbReference type="InterPro" id="IPR050291">
    <property type="entry name" value="CDF_Transporter"/>
</dbReference>
<evidence type="ECO:0000256" key="4">
    <source>
        <dbReference type="ARBA" id="ARBA00022692"/>
    </source>
</evidence>
<dbReference type="InterPro" id="IPR027470">
    <property type="entry name" value="Cation_efflux_CTD"/>
</dbReference>
<feature type="transmembrane region" description="Helical" evidence="7">
    <location>
        <begin position="183"/>
        <end position="200"/>
    </location>
</feature>
<comment type="similarity">
    <text evidence="2">Belongs to the cation diffusion facilitator (CDF) transporter (TC 2.A.4) family.</text>
</comment>
<dbReference type="InterPro" id="IPR058533">
    <property type="entry name" value="Cation_efflux_TM"/>
</dbReference>
<evidence type="ECO:0000259" key="8">
    <source>
        <dbReference type="Pfam" id="PF01545"/>
    </source>
</evidence>
<evidence type="ECO:0000256" key="7">
    <source>
        <dbReference type="SAM" id="Phobius"/>
    </source>
</evidence>
<keyword evidence="3" id="KW-0813">Transport</keyword>
<gene>
    <name evidence="10" type="ORF">KUV50_00240</name>
</gene>
<comment type="subcellular location">
    <subcellularLocation>
        <location evidence="1">Membrane</location>
        <topology evidence="1">Multi-pass membrane protein</topology>
    </subcellularLocation>
</comment>
<dbReference type="SUPFAM" id="SSF161111">
    <property type="entry name" value="Cation efflux protein transmembrane domain-like"/>
    <property type="match status" value="1"/>
</dbReference>
<dbReference type="Pfam" id="PF16916">
    <property type="entry name" value="ZT_dimer"/>
    <property type="match status" value="1"/>
</dbReference>
<dbReference type="InterPro" id="IPR036837">
    <property type="entry name" value="Cation_efflux_CTD_sf"/>
</dbReference>